<name>A0A165CMW2_9APHY</name>
<organism evidence="2 3">
    <name type="scientific">Laetiporus sulphureus 93-53</name>
    <dbReference type="NCBI Taxonomy" id="1314785"/>
    <lineage>
        <taxon>Eukaryota</taxon>
        <taxon>Fungi</taxon>
        <taxon>Dikarya</taxon>
        <taxon>Basidiomycota</taxon>
        <taxon>Agaricomycotina</taxon>
        <taxon>Agaricomycetes</taxon>
        <taxon>Polyporales</taxon>
        <taxon>Laetiporus</taxon>
    </lineage>
</organism>
<proteinExistence type="predicted"/>
<protein>
    <submittedName>
        <fullName evidence="2">Uncharacterized protein</fullName>
    </submittedName>
</protein>
<sequence>MQRVRIAREEHPMRWFCSCSERWTTSRTYLHPSARGQHLSRTIRDSRGGIKRVLLTRATQSPMLRLVTTTVEDPLAYSAFTSQAFAVTFQDAIIFLKSFTQQRLLRPQVEVGGNQSHQKEDMKLLDRLQAVLNRYLQHRNLTTQRGENCSPENRRRRPGSSQSVRKVRSTF</sequence>
<keyword evidence="3" id="KW-1185">Reference proteome</keyword>
<reference evidence="2 3" key="1">
    <citation type="journal article" date="2016" name="Mol. Biol. Evol.">
        <title>Comparative Genomics of Early-Diverging Mushroom-Forming Fungi Provides Insights into the Origins of Lignocellulose Decay Capabilities.</title>
        <authorList>
            <person name="Nagy L.G."/>
            <person name="Riley R."/>
            <person name="Tritt A."/>
            <person name="Adam C."/>
            <person name="Daum C."/>
            <person name="Floudas D."/>
            <person name="Sun H."/>
            <person name="Yadav J.S."/>
            <person name="Pangilinan J."/>
            <person name="Larsson K.H."/>
            <person name="Matsuura K."/>
            <person name="Barry K."/>
            <person name="Labutti K."/>
            <person name="Kuo R."/>
            <person name="Ohm R.A."/>
            <person name="Bhattacharya S.S."/>
            <person name="Shirouzu T."/>
            <person name="Yoshinaga Y."/>
            <person name="Martin F.M."/>
            <person name="Grigoriev I.V."/>
            <person name="Hibbett D.S."/>
        </authorList>
    </citation>
    <scope>NUCLEOTIDE SEQUENCE [LARGE SCALE GENOMIC DNA]</scope>
    <source>
        <strain evidence="2 3">93-53</strain>
    </source>
</reference>
<feature type="compositionally biased region" description="Polar residues" evidence="1">
    <location>
        <begin position="142"/>
        <end position="151"/>
    </location>
</feature>
<feature type="region of interest" description="Disordered" evidence="1">
    <location>
        <begin position="142"/>
        <end position="171"/>
    </location>
</feature>
<accession>A0A165CMW2</accession>
<gene>
    <name evidence="2" type="ORF">LAESUDRAFT_384802</name>
</gene>
<evidence type="ECO:0000256" key="1">
    <source>
        <dbReference type="SAM" id="MobiDB-lite"/>
    </source>
</evidence>
<dbReference type="EMBL" id="KV427647">
    <property type="protein sequence ID" value="KZT03101.1"/>
    <property type="molecule type" value="Genomic_DNA"/>
</dbReference>
<dbReference type="RefSeq" id="XP_040760841.1">
    <property type="nucleotide sequence ID" value="XM_040902266.1"/>
</dbReference>
<evidence type="ECO:0000313" key="2">
    <source>
        <dbReference type="EMBL" id="KZT03101.1"/>
    </source>
</evidence>
<evidence type="ECO:0000313" key="3">
    <source>
        <dbReference type="Proteomes" id="UP000076871"/>
    </source>
</evidence>
<dbReference type="InParanoid" id="A0A165CMW2"/>
<dbReference type="GeneID" id="63819297"/>
<dbReference type="Proteomes" id="UP000076871">
    <property type="component" value="Unassembled WGS sequence"/>
</dbReference>
<dbReference type="AlphaFoldDB" id="A0A165CMW2"/>